<evidence type="ECO:0000256" key="3">
    <source>
        <dbReference type="SAM" id="SignalP"/>
    </source>
</evidence>
<dbReference type="EMBL" id="JZBS01002711">
    <property type="protein sequence ID" value="KKK17576.1"/>
    <property type="molecule type" value="Genomic_DNA"/>
</dbReference>
<name>A0A0F8V3I6_9EURO</name>
<feature type="compositionally biased region" description="Low complexity" evidence="1">
    <location>
        <begin position="307"/>
        <end position="320"/>
    </location>
</feature>
<evidence type="ECO:0000256" key="1">
    <source>
        <dbReference type="SAM" id="MobiDB-lite"/>
    </source>
</evidence>
<reference evidence="4 5" key="1">
    <citation type="submission" date="2015-02" db="EMBL/GenBank/DDBJ databases">
        <title>Draft Genome Sequences of Two Closely-Related Aflatoxigenic Aspergillus Species Obtained from the Cote d'Ivoire.</title>
        <authorList>
            <person name="Moore G.G."/>
            <person name="Beltz S.B."/>
            <person name="Mack B.M."/>
        </authorList>
    </citation>
    <scope>NUCLEOTIDE SEQUENCE [LARGE SCALE GENOMIC DNA]</scope>
    <source>
        <strain evidence="4 5">SRRC1468</strain>
    </source>
</reference>
<gene>
    <name evidence="4" type="ORF">ARAM_003940</name>
</gene>
<feature type="chain" id="PRO_5002528983" evidence="3">
    <location>
        <begin position="34"/>
        <end position="347"/>
    </location>
</feature>
<feature type="region of interest" description="Disordered" evidence="1">
    <location>
        <begin position="257"/>
        <end position="347"/>
    </location>
</feature>
<dbReference type="OrthoDB" id="4065319at2759"/>
<feature type="region of interest" description="Disordered" evidence="1">
    <location>
        <begin position="37"/>
        <end position="110"/>
    </location>
</feature>
<feature type="compositionally biased region" description="Pro residues" evidence="1">
    <location>
        <begin position="277"/>
        <end position="286"/>
    </location>
</feature>
<feature type="region of interest" description="Disordered" evidence="1">
    <location>
        <begin position="159"/>
        <end position="223"/>
    </location>
</feature>
<dbReference type="PANTHER" id="PTHR36089">
    <property type="entry name" value="CHITIN SYNTHASE 3 COMPLEX PROTEIN CSI2-RELATED"/>
    <property type="match status" value="1"/>
</dbReference>
<dbReference type="PANTHER" id="PTHR36089:SF1">
    <property type="entry name" value="CHITIN SYNTHASE 3 COMPLEX PROTEIN CSI2-RELATED"/>
    <property type="match status" value="1"/>
</dbReference>
<keyword evidence="2" id="KW-0472">Membrane</keyword>
<keyword evidence="5" id="KW-1185">Reference proteome</keyword>
<keyword evidence="3" id="KW-0732">Signal</keyword>
<feature type="compositionally biased region" description="Polar residues" evidence="1">
    <location>
        <begin position="294"/>
        <end position="306"/>
    </location>
</feature>
<evidence type="ECO:0000313" key="5">
    <source>
        <dbReference type="Proteomes" id="UP000034291"/>
    </source>
</evidence>
<protein>
    <submittedName>
        <fullName evidence="4">Uncharacterized protein</fullName>
    </submittedName>
</protein>
<sequence>MLFVLGGRSTARRPHLALFLFLLVAILAQIAFAADESTSSTTTTTSTESTSSTTTTSTTTTSTTTTTSSSSSSSSSTSSTTSSTSSTTTTAANDYPVVTPPPTDDAPYMQKSAAPEGTLFIAVGAVLGAMGLSVLAWRALVAWSVNRSVRRAAMMMHSSENKGLIRTKKKRSRGSRSHSHGHGAQNSVSLGKISGNRNSSYRDSRASKVPTSGSGLFFSPTAGVHSNSNRASNYLPAGYYAAGSAAAGLAQNVGLSPDHVPGLGPQARGYTRTGSGPTPPATPMSPPSGMHDAPQQNNHSSSNLRQSYAANSTSSLNLASPPQGRTPSAYLEDLFENHPPHSPNAPH</sequence>
<feature type="compositionally biased region" description="Basic residues" evidence="1">
    <location>
        <begin position="165"/>
        <end position="181"/>
    </location>
</feature>
<dbReference type="Proteomes" id="UP000034291">
    <property type="component" value="Unassembled WGS sequence"/>
</dbReference>
<feature type="transmembrane region" description="Helical" evidence="2">
    <location>
        <begin position="119"/>
        <end position="145"/>
    </location>
</feature>
<evidence type="ECO:0000313" key="4">
    <source>
        <dbReference type="EMBL" id="KKK17576.1"/>
    </source>
</evidence>
<proteinExistence type="predicted"/>
<evidence type="ECO:0000256" key="2">
    <source>
        <dbReference type="SAM" id="Phobius"/>
    </source>
</evidence>
<feature type="signal peptide" evidence="3">
    <location>
        <begin position="1"/>
        <end position="33"/>
    </location>
</feature>
<feature type="compositionally biased region" description="Polar residues" evidence="1">
    <location>
        <begin position="184"/>
        <end position="199"/>
    </location>
</feature>
<dbReference type="InterPro" id="IPR051009">
    <property type="entry name" value="PRM"/>
</dbReference>
<comment type="caution">
    <text evidence="4">The sequence shown here is derived from an EMBL/GenBank/DDBJ whole genome shotgun (WGS) entry which is preliminary data.</text>
</comment>
<feature type="compositionally biased region" description="Low complexity" evidence="1">
    <location>
        <begin position="37"/>
        <end position="90"/>
    </location>
</feature>
<keyword evidence="2" id="KW-0812">Transmembrane</keyword>
<dbReference type="AlphaFoldDB" id="A0A0F8V3I6"/>
<dbReference type="GO" id="GO:0000324">
    <property type="term" value="C:fungal-type vacuole"/>
    <property type="evidence" value="ECO:0007669"/>
    <property type="project" value="TreeGrafter"/>
</dbReference>
<accession>A0A0F8V3I6</accession>
<keyword evidence="2" id="KW-1133">Transmembrane helix</keyword>
<organism evidence="4 5">
    <name type="scientific">Aspergillus rambellii</name>
    <dbReference type="NCBI Taxonomy" id="308745"/>
    <lineage>
        <taxon>Eukaryota</taxon>
        <taxon>Fungi</taxon>
        <taxon>Dikarya</taxon>
        <taxon>Ascomycota</taxon>
        <taxon>Pezizomycotina</taxon>
        <taxon>Eurotiomycetes</taxon>
        <taxon>Eurotiomycetidae</taxon>
        <taxon>Eurotiales</taxon>
        <taxon>Aspergillaceae</taxon>
        <taxon>Aspergillus</taxon>
        <taxon>Aspergillus subgen. Nidulantes</taxon>
    </lineage>
</organism>